<evidence type="ECO:0000313" key="2">
    <source>
        <dbReference type="EMBL" id="VWC78886.1"/>
    </source>
</evidence>
<name>A0A6P2V7M6_BURL3</name>
<evidence type="ECO:0000256" key="1">
    <source>
        <dbReference type="SAM" id="MobiDB-lite"/>
    </source>
</evidence>
<evidence type="ECO:0000313" key="3">
    <source>
        <dbReference type="Proteomes" id="UP000494110"/>
    </source>
</evidence>
<accession>A0A6P2V7M6</accession>
<dbReference type="AlphaFoldDB" id="A0A6P2V7M6"/>
<reference evidence="2 3" key="1">
    <citation type="submission" date="2019-09" db="EMBL/GenBank/DDBJ databases">
        <authorList>
            <person name="Depoorter E."/>
        </authorList>
    </citation>
    <scope>NUCLEOTIDE SEQUENCE [LARGE SCALE GENOMIC DNA]</scope>
    <source>
        <strain evidence="2">R-39750</strain>
    </source>
</reference>
<gene>
    <name evidence="2" type="ORF">BLA39750_01051</name>
</gene>
<dbReference type="Proteomes" id="UP000494110">
    <property type="component" value="Unassembled WGS sequence"/>
</dbReference>
<feature type="region of interest" description="Disordered" evidence="1">
    <location>
        <begin position="1"/>
        <end position="20"/>
    </location>
</feature>
<organism evidence="2 3">
    <name type="scientific">Burkholderia lata (strain ATCC 17760 / DSM 23089 / LMG 22485 / NCIMB 9086 / R18194 / 383)</name>
    <dbReference type="NCBI Taxonomy" id="482957"/>
    <lineage>
        <taxon>Bacteria</taxon>
        <taxon>Pseudomonadati</taxon>
        <taxon>Pseudomonadota</taxon>
        <taxon>Betaproteobacteria</taxon>
        <taxon>Burkholderiales</taxon>
        <taxon>Burkholderiaceae</taxon>
        <taxon>Burkholderia</taxon>
        <taxon>Burkholderia cepacia complex</taxon>
    </lineage>
</organism>
<protein>
    <submittedName>
        <fullName evidence="2">Uncharacterized protein</fullName>
    </submittedName>
</protein>
<proteinExistence type="predicted"/>
<sequence length="76" mass="8080">MTNEIKQGAAQPTIDTSSASTPFKFHAHDLESRHSVVIGATERGMSVYDAFRLSDAELAGVLSTGRTTSESGHEDA</sequence>
<dbReference type="EMBL" id="CABVQN010000004">
    <property type="protein sequence ID" value="VWC78886.1"/>
    <property type="molecule type" value="Genomic_DNA"/>
</dbReference>
<dbReference type="RefSeq" id="WP_175011217.1">
    <property type="nucleotide sequence ID" value="NZ_CABVQN010000004.1"/>
</dbReference>